<keyword evidence="7" id="KW-1185">Reference proteome</keyword>
<keyword evidence="3" id="KW-0472">Membrane</keyword>
<keyword evidence="3" id="KW-0812">Transmembrane</keyword>
<dbReference type="PROSITE" id="PS50887">
    <property type="entry name" value="GGDEF"/>
    <property type="match status" value="1"/>
</dbReference>
<evidence type="ECO:0000256" key="2">
    <source>
        <dbReference type="ARBA" id="ARBA00034247"/>
    </source>
</evidence>
<dbReference type="AlphaFoldDB" id="A0A0A0SVW7"/>
<evidence type="ECO:0000313" key="6">
    <source>
        <dbReference type="EMBL" id="KJY76227.1"/>
    </source>
</evidence>
<reference evidence="6" key="2">
    <citation type="journal article" date="2015" name="BMC Genomics">
        <title>Genome mining reveals unlocked bioactive potential of marine Gram-negative bacteria.</title>
        <authorList>
            <person name="Machado H."/>
            <person name="Sonnenschein E.C."/>
            <person name="Melchiorsen J."/>
            <person name="Gram L."/>
        </authorList>
    </citation>
    <scope>NUCLEOTIDE SEQUENCE</scope>
    <source>
        <strain evidence="6">S2052</strain>
    </source>
</reference>
<dbReference type="PANTHER" id="PTHR45138">
    <property type="entry name" value="REGULATORY COMPONENTS OF SENSORY TRANSDUCTION SYSTEM"/>
    <property type="match status" value="1"/>
</dbReference>
<keyword evidence="3" id="KW-1133">Transmembrane helix</keyword>
<comment type="catalytic activity">
    <reaction evidence="2">
        <text>2 GTP = 3',3'-c-di-GMP + 2 diphosphate</text>
        <dbReference type="Rhea" id="RHEA:24898"/>
        <dbReference type="ChEBI" id="CHEBI:33019"/>
        <dbReference type="ChEBI" id="CHEBI:37565"/>
        <dbReference type="ChEBI" id="CHEBI:58805"/>
        <dbReference type="EC" id="2.7.7.65"/>
    </reaction>
</comment>
<dbReference type="Pfam" id="PF00990">
    <property type="entry name" value="GGDEF"/>
    <property type="match status" value="1"/>
</dbReference>
<dbReference type="GO" id="GO:0043709">
    <property type="term" value="P:cell adhesion involved in single-species biofilm formation"/>
    <property type="evidence" value="ECO:0007669"/>
    <property type="project" value="TreeGrafter"/>
</dbReference>
<evidence type="ECO:0000259" key="4">
    <source>
        <dbReference type="PROSITE" id="PS50887"/>
    </source>
</evidence>
<dbReference type="InterPro" id="IPR000160">
    <property type="entry name" value="GGDEF_dom"/>
</dbReference>
<dbReference type="Pfam" id="PF20966">
    <property type="entry name" value="MASE6"/>
    <property type="match status" value="1"/>
</dbReference>
<evidence type="ECO:0000256" key="1">
    <source>
        <dbReference type="ARBA" id="ARBA00012528"/>
    </source>
</evidence>
<evidence type="ECO:0000313" key="5">
    <source>
        <dbReference type="EMBL" id="AIW18394.1"/>
    </source>
</evidence>
<reference evidence="5 7" key="1">
    <citation type="submission" date="2014-10" db="EMBL/GenBank/DDBJ databases">
        <title>The Complete Genome Sequence for the Shellfish Pathogen Vibrio coralliilyticus RE98 Isolated from a Shellfish Hatchery.</title>
        <authorList>
            <person name="Richards G.P."/>
            <person name="Bono J.L."/>
            <person name="Watson M.A."/>
            <person name="Needleman D.S."/>
        </authorList>
    </citation>
    <scope>NUCLEOTIDE SEQUENCE [LARGE SCALE GENOMIC DNA]</scope>
    <source>
        <strain evidence="5 7">RE98</strain>
    </source>
</reference>
<organism evidence="6">
    <name type="scientific">Vibrio coralliilyticus</name>
    <dbReference type="NCBI Taxonomy" id="190893"/>
    <lineage>
        <taxon>Bacteria</taxon>
        <taxon>Pseudomonadati</taxon>
        <taxon>Pseudomonadota</taxon>
        <taxon>Gammaproteobacteria</taxon>
        <taxon>Vibrionales</taxon>
        <taxon>Vibrionaceae</taxon>
        <taxon>Vibrio</taxon>
    </lineage>
</organism>
<feature type="domain" description="GGDEF" evidence="4">
    <location>
        <begin position="203"/>
        <end position="335"/>
    </location>
</feature>
<protein>
    <recommendedName>
        <fullName evidence="1">diguanylate cyclase</fullName>
        <ecNumber evidence="1">2.7.7.65</ecNumber>
    </recommendedName>
</protein>
<dbReference type="GO" id="GO:0005886">
    <property type="term" value="C:plasma membrane"/>
    <property type="evidence" value="ECO:0007669"/>
    <property type="project" value="TreeGrafter"/>
</dbReference>
<sequence>MSVKLFSSQASLEQNVLKITSFFLAITGTGFTIVNFFFWDLPKFGVIDSIYTAICIYVYLRIEFGHYRPWHSALLISGLTALLIYSMAVADGYSVLVFWAFCFPALYHIFFNRYIASAITFAFYLVAISILASYPPLINSTPYTLINFTIPYFLIWAISFVHEDMQTKIKGKLSDAALLDPLTGAKNRLALEADTSNNPDLVHNHYLVHFDLDHFKRVNDNYGHAAGDTVLKMVAQIVGQQVHQDAFYRVGGEEFCTIFSAPDKESAFSIANALREKLSHTPISIGDQTLQVTLSGGLCELVVEEGIVRIDETMKITDAALYQAKAQGRNQVIAI</sequence>
<dbReference type="Proteomes" id="UP000030081">
    <property type="component" value="Chromosome 1"/>
</dbReference>
<dbReference type="NCBIfam" id="TIGR00254">
    <property type="entry name" value="GGDEF"/>
    <property type="match status" value="1"/>
</dbReference>
<dbReference type="GO" id="GO:1902201">
    <property type="term" value="P:negative regulation of bacterial-type flagellum-dependent cell motility"/>
    <property type="evidence" value="ECO:0007669"/>
    <property type="project" value="TreeGrafter"/>
</dbReference>
<accession>A0A0A0SVW7</accession>
<dbReference type="Gene3D" id="3.30.70.270">
    <property type="match status" value="1"/>
</dbReference>
<dbReference type="EMBL" id="CP009617">
    <property type="protein sequence ID" value="AIW18394.1"/>
    <property type="molecule type" value="Genomic_DNA"/>
</dbReference>
<gene>
    <name evidence="5" type="ORF">IX92_04775</name>
    <name evidence="6" type="ORF">TW71_06575</name>
</gene>
<dbReference type="KEGG" id="vcy:IX92_04775"/>
<evidence type="ECO:0000313" key="7">
    <source>
        <dbReference type="Proteomes" id="UP000030081"/>
    </source>
</evidence>
<dbReference type="InterPro" id="IPR048435">
    <property type="entry name" value="MASE6"/>
</dbReference>
<dbReference type="InterPro" id="IPR043128">
    <property type="entry name" value="Rev_trsase/Diguanyl_cyclase"/>
</dbReference>
<dbReference type="CDD" id="cd01949">
    <property type="entry name" value="GGDEF"/>
    <property type="match status" value="1"/>
</dbReference>
<dbReference type="SUPFAM" id="SSF55073">
    <property type="entry name" value="Nucleotide cyclase"/>
    <property type="match status" value="1"/>
</dbReference>
<feature type="transmembrane region" description="Helical" evidence="3">
    <location>
        <begin position="143"/>
        <end position="162"/>
    </location>
</feature>
<dbReference type="EMBL" id="JXXR01000004">
    <property type="protein sequence ID" value="KJY76227.1"/>
    <property type="molecule type" value="Genomic_DNA"/>
</dbReference>
<name>A0A0A0SVW7_9VIBR</name>
<dbReference type="InterPro" id="IPR029787">
    <property type="entry name" value="Nucleotide_cyclase"/>
</dbReference>
<dbReference type="GO" id="GO:0052621">
    <property type="term" value="F:diguanylate cyclase activity"/>
    <property type="evidence" value="ECO:0007669"/>
    <property type="project" value="UniProtKB-EC"/>
</dbReference>
<dbReference type="PANTHER" id="PTHR45138:SF9">
    <property type="entry name" value="DIGUANYLATE CYCLASE DGCM-RELATED"/>
    <property type="match status" value="1"/>
</dbReference>
<dbReference type="InterPro" id="IPR050469">
    <property type="entry name" value="Diguanylate_Cyclase"/>
</dbReference>
<dbReference type="RefSeq" id="WP_043007461.1">
    <property type="nucleotide sequence ID" value="NZ_CP009617.1"/>
</dbReference>
<evidence type="ECO:0000256" key="3">
    <source>
        <dbReference type="SAM" id="Phobius"/>
    </source>
</evidence>
<dbReference type="SMART" id="SM00267">
    <property type="entry name" value="GGDEF"/>
    <property type="match status" value="1"/>
</dbReference>
<feature type="transmembrane region" description="Helical" evidence="3">
    <location>
        <begin position="118"/>
        <end position="137"/>
    </location>
</feature>
<feature type="transmembrane region" description="Helical" evidence="3">
    <location>
        <begin position="21"/>
        <end position="38"/>
    </location>
</feature>
<dbReference type="EC" id="2.7.7.65" evidence="1"/>
<feature type="transmembrane region" description="Helical" evidence="3">
    <location>
        <begin position="44"/>
        <end position="62"/>
    </location>
</feature>
<proteinExistence type="predicted"/>